<dbReference type="EMBL" id="JAFIMR010000006">
    <property type="protein sequence ID" value="KAI1877722.1"/>
    <property type="molecule type" value="Genomic_DNA"/>
</dbReference>
<gene>
    <name evidence="3" type="ORF">JX265_003730</name>
</gene>
<keyword evidence="4" id="KW-1185">Reference proteome</keyword>
<feature type="chain" id="PRO_5040375708" description="RlpA-like protein double-psi beta-barrel domain-containing protein" evidence="2">
    <location>
        <begin position="19"/>
        <end position="119"/>
    </location>
</feature>
<evidence type="ECO:0000313" key="3">
    <source>
        <dbReference type="EMBL" id="KAI1877722.1"/>
    </source>
</evidence>
<dbReference type="InterPro" id="IPR036908">
    <property type="entry name" value="RlpA-like_sf"/>
</dbReference>
<dbReference type="PANTHER" id="PTHR31836">
    <property type="match status" value="1"/>
</dbReference>
<dbReference type="InterPro" id="IPR051477">
    <property type="entry name" value="Expansin_CellWall"/>
</dbReference>
<keyword evidence="1 2" id="KW-0732">Signal</keyword>
<dbReference type="PANTHER" id="PTHR31836:SF28">
    <property type="entry name" value="SRCR DOMAIN-CONTAINING PROTEIN-RELATED"/>
    <property type="match status" value="1"/>
</dbReference>
<dbReference type="SUPFAM" id="SSF50685">
    <property type="entry name" value="Barwin-like endoglucanases"/>
    <property type="match status" value="1"/>
</dbReference>
<dbReference type="AlphaFoldDB" id="A0A9P9WSD1"/>
<feature type="signal peptide" evidence="2">
    <location>
        <begin position="1"/>
        <end position="18"/>
    </location>
</feature>
<name>A0A9P9WSD1_9PEZI</name>
<dbReference type="OrthoDB" id="406505at2759"/>
<dbReference type="Proteomes" id="UP000829685">
    <property type="component" value="Unassembled WGS sequence"/>
</dbReference>
<reference evidence="3" key="1">
    <citation type="submission" date="2021-03" db="EMBL/GenBank/DDBJ databases">
        <title>Revisited historic fungal species revealed as producer of novel bioactive compounds through whole genome sequencing and comparative genomics.</title>
        <authorList>
            <person name="Vignolle G.A."/>
            <person name="Hochenegger N."/>
            <person name="Mach R.L."/>
            <person name="Mach-Aigner A.R."/>
            <person name="Javad Rahimi M."/>
            <person name="Salim K.A."/>
            <person name="Chan C.M."/>
            <person name="Lim L.B.L."/>
            <person name="Cai F."/>
            <person name="Druzhinina I.S."/>
            <person name="U'Ren J.M."/>
            <person name="Derntl C."/>
        </authorList>
    </citation>
    <scope>NUCLEOTIDE SEQUENCE</scope>
    <source>
        <strain evidence="3">TUCIM 5799</strain>
    </source>
</reference>
<protein>
    <recommendedName>
        <fullName evidence="5">RlpA-like protein double-psi beta-barrel domain-containing protein</fullName>
    </recommendedName>
</protein>
<dbReference type="Gene3D" id="2.40.40.10">
    <property type="entry name" value="RlpA-like domain"/>
    <property type="match status" value="1"/>
</dbReference>
<proteinExistence type="predicted"/>
<accession>A0A9P9WSD1</accession>
<sequence length="119" mass="12469">MKSFTVIVVAALVGFTNANHGRMTYYDPSVGAGACGTTHSDSEHVVALDATQFKAGGNPNNDPVCGKHIKISYNGKSTEALVVDKCPTCASQAIDVSSSTFKDIADLSVGVVQVDWDFV</sequence>
<comment type="caution">
    <text evidence="3">The sequence shown here is derived from an EMBL/GenBank/DDBJ whole genome shotgun (WGS) entry which is preliminary data.</text>
</comment>
<dbReference type="CDD" id="cd22191">
    <property type="entry name" value="DPBB_RlpA_EXP_N-like"/>
    <property type="match status" value="1"/>
</dbReference>
<evidence type="ECO:0008006" key="5">
    <source>
        <dbReference type="Google" id="ProtNLM"/>
    </source>
</evidence>
<evidence type="ECO:0000256" key="2">
    <source>
        <dbReference type="SAM" id="SignalP"/>
    </source>
</evidence>
<organism evidence="3 4">
    <name type="scientific">Neoarthrinium moseri</name>
    <dbReference type="NCBI Taxonomy" id="1658444"/>
    <lineage>
        <taxon>Eukaryota</taxon>
        <taxon>Fungi</taxon>
        <taxon>Dikarya</taxon>
        <taxon>Ascomycota</taxon>
        <taxon>Pezizomycotina</taxon>
        <taxon>Sordariomycetes</taxon>
        <taxon>Xylariomycetidae</taxon>
        <taxon>Amphisphaeriales</taxon>
        <taxon>Apiosporaceae</taxon>
        <taxon>Neoarthrinium</taxon>
    </lineage>
</organism>
<evidence type="ECO:0000313" key="4">
    <source>
        <dbReference type="Proteomes" id="UP000829685"/>
    </source>
</evidence>
<evidence type="ECO:0000256" key="1">
    <source>
        <dbReference type="ARBA" id="ARBA00022729"/>
    </source>
</evidence>